<dbReference type="PROSITE" id="PS50011">
    <property type="entry name" value="PROTEIN_KINASE_DOM"/>
    <property type="match status" value="1"/>
</dbReference>
<dbReference type="GO" id="GO:0005524">
    <property type="term" value="F:ATP binding"/>
    <property type="evidence" value="ECO:0007669"/>
    <property type="project" value="InterPro"/>
</dbReference>
<dbReference type="Gene3D" id="1.10.510.10">
    <property type="entry name" value="Transferase(Phosphotransferase) domain 1"/>
    <property type="match status" value="1"/>
</dbReference>
<reference evidence="2" key="1">
    <citation type="journal article" date="2020" name="Nature">
        <title>Giant virus diversity and host interactions through global metagenomics.</title>
        <authorList>
            <person name="Schulz F."/>
            <person name="Roux S."/>
            <person name="Paez-Espino D."/>
            <person name="Jungbluth S."/>
            <person name="Walsh D.A."/>
            <person name="Denef V.J."/>
            <person name="McMahon K.D."/>
            <person name="Konstantinidis K.T."/>
            <person name="Eloe-Fadrosh E.A."/>
            <person name="Kyrpides N.C."/>
            <person name="Woyke T."/>
        </authorList>
    </citation>
    <scope>NUCLEOTIDE SEQUENCE</scope>
    <source>
        <strain evidence="2">GVMAG-S-1101165-84</strain>
    </source>
</reference>
<accession>A0A6C0K1R5</accession>
<sequence length="382" mass="43574">MNNNPRDQQMDHQSGGKLLAEGGYGCIYIPKLKCKGETQTLPTNDQVAQDISIDKIMSIKHATIEFAIAKRIQEIVHWKDYYIVPDTLCEPEPREYQTNANIDNCDVVDKQDWKNLRILRMRYGGTALREYRINIEQFDFQKFAINLLEAITLLTLNGVAHMDLHDGNILVADPDAKGSLVHLIDFNLSINKANEAAVDQRLRHAYQPNLPQISPDYFLMNSNAKILEGDTKLPKISQLIEDMVERKAIFRKMRSILGITKAEQYTGLLEFTQKSQAFKNADLEAWFHLYWRMNDSWAAGSILVELMSRFSLWPTYKLPALFAGAKSTGMRVLRKLCEPNPANRYDAVQALHELDPDNAMIKNYAQPWLRQIASFSAASPPA</sequence>
<protein>
    <recommendedName>
        <fullName evidence="1">Protein kinase domain-containing protein</fullName>
    </recommendedName>
</protein>
<dbReference type="AlphaFoldDB" id="A0A6C0K1R5"/>
<dbReference type="SUPFAM" id="SSF56112">
    <property type="entry name" value="Protein kinase-like (PK-like)"/>
    <property type="match status" value="1"/>
</dbReference>
<dbReference type="InterPro" id="IPR011009">
    <property type="entry name" value="Kinase-like_dom_sf"/>
</dbReference>
<evidence type="ECO:0000259" key="1">
    <source>
        <dbReference type="PROSITE" id="PS50011"/>
    </source>
</evidence>
<name>A0A6C0K1R5_9ZZZZ</name>
<evidence type="ECO:0000313" key="2">
    <source>
        <dbReference type="EMBL" id="QHU11071.1"/>
    </source>
</evidence>
<organism evidence="2">
    <name type="scientific">viral metagenome</name>
    <dbReference type="NCBI Taxonomy" id="1070528"/>
    <lineage>
        <taxon>unclassified sequences</taxon>
        <taxon>metagenomes</taxon>
        <taxon>organismal metagenomes</taxon>
    </lineage>
</organism>
<dbReference type="InterPro" id="IPR000719">
    <property type="entry name" value="Prot_kinase_dom"/>
</dbReference>
<dbReference type="GO" id="GO:0004672">
    <property type="term" value="F:protein kinase activity"/>
    <property type="evidence" value="ECO:0007669"/>
    <property type="project" value="InterPro"/>
</dbReference>
<feature type="domain" description="Protein kinase" evidence="1">
    <location>
        <begin position="13"/>
        <end position="369"/>
    </location>
</feature>
<dbReference type="EMBL" id="MN740778">
    <property type="protein sequence ID" value="QHU11071.1"/>
    <property type="molecule type" value="Genomic_DNA"/>
</dbReference>
<dbReference type="SMART" id="SM00220">
    <property type="entry name" value="S_TKc"/>
    <property type="match status" value="1"/>
</dbReference>
<proteinExistence type="predicted"/>